<feature type="chain" id="PRO_5010366226" description="Secreted protein" evidence="1">
    <location>
        <begin position="28"/>
        <end position="74"/>
    </location>
</feature>
<dbReference type="RefSeq" id="WP_071087012.1">
    <property type="nucleotide sequence ID" value="NZ_MBLM01000131.1"/>
</dbReference>
<evidence type="ECO:0000313" key="3">
    <source>
        <dbReference type="Proteomes" id="UP000179627"/>
    </source>
</evidence>
<dbReference type="Proteomes" id="UP000179627">
    <property type="component" value="Unassembled WGS sequence"/>
</dbReference>
<dbReference type="EMBL" id="MBLM01000131">
    <property type="protein sequence ID" value="OHV33482.1"/>
    <property type="molecule type" value="Genomic_DNA"/>
</dbReference>
<organism evidence="2 3">
    <name type="scientific">Parafrankia colletiae</name>
    <dbReference type="NCBI Taxonomy" id="573497"/>
    <lineage>
        <taxon>Bacteria</taxon>
        <taxon>Bacillati</taxon>
        <taxon>Actinomycetota</taxon>
        <taxon>Actinomycetes</taxon>
        <taxon>Frankiales</taxon>
        <taxon>Frankiaceae</taxon>
        <taxon>Parafrankia</taxon>
    </lineage>
</organism>
<evidence type="ECO:0000256" key="1">
    <source>
        <dbReference type="SAM" id="SignalP"/>
    </source>
</evidence>
<evidence type="ECO:0000313" key="2">
    <source>
        <dbReference type="EMBL" id="OHV33482.1"/>
    </source>
</evidence>
<reference evidence="3" key="1">
    <citation type="submission" date="2016-07" db="EMBL/GenBank/DDBJ databases">
        <title>Sequence Frankia sp. strain CcI1.17.</title>
        <authorList>
            <person name="Ghodhbane-Gtari F."/>
            <person name="Swanson E."/>
            <person name="Gueddou A."/>
            <person name="Morris K."/>
            <person name="Hezbri K."/>
            <person name="Ktari A."/>
            <person name="Nouioui I."/>
            <person name="Abebe-Akele F."/>
            <person name="Simpson S."/>
            <person name="Thomas K."/>
            <person name="Gtari M."/>
            <person name="Tisa L.S."/>
            <person name="Hurst S."/>
        </authorList>
    </citation>
    <scope>NUCLEOTIDE SEQUENCE [LARGE SCALE GENOMIC DNA]</scope>
    <source>
        <strain evidence="3">Cc1.17</strain>
    </source>
</reference>
<proteinExistence type="predicted"/>
<evidence type="ECO:0008006" key="4">
    <source>
        <dbReference type="Google" id="ProtNLM"/>
    </source>
</evidence>
<dbReference type="AlphaFoldDB" id="A0A1S1QK71"/>
<protein>
    <recommendedName>
        <fullName evidence="4">Secreted protein</fullName>
    </recommendedName>
</protein>
<keyword evidence="1" id="KW-0732">Signal</keyword>
<comment type="caution">
    <text evidence="2">The sequence shown here is derived from an EMBL/GenBank/DDBJ whole genome shotgun (WGS) entry which is preliminary data.</text>
</comment>
<sequence length="74" mass="8068">MRLIRKIVAMLAVSVAAMVMLAGPASANQWVFVASYSGRITCVTHGYTLTSTGEARATTCIQLAPGYWELWKFV</sequence>
<accession>A0A1S1QK71</accession>
<keyword evidence="3" id="KW-1185">Reference proteome</keyword>
<gene>
    <name evidence="2" type="ORF">CC117_22715</name>
</gene>
<name>A0A1S1QK71_9ACTN</name>
<feature type="signal peptide" evidence="1">
    <location>
        <begin position="1"/>
        <end position="27"/>
    </location>
</feature>